<evidence type="ECO:0000256" key="5">
    <source>
        <dbReference type="ARBA" id="ARBA00022763"/>
    </source>
</evidence>
<evidence type="ECO:0000256" key="15">
    <source>
        <dbReference type="HAMAP-Rule" id="MF_00103"/>
    </source>
</evidence>
<dbReference type="FunFam" id="1.10.8.50:FF:000003">
    <property type="entry name" value="Formamidopyrimidine-DNA glycosylase"/>
    <property type="match status" value="1"/>
</dbReference>
<feature type="domain" description="FPG-type" evidence="16">
    <location>
        <begin position="255"/>
        <end position="289"/>
    </location>
</feature>
<dbReference type="PANTHER" id="PTHR22993:SF9">
    <property type="entry name" value="FORMAMIDOPYRIMIDINE-DNA GLYCOSYLASE"/>
    <property type="match status" value="1"/>
</dbReference>
<dbReference type="eggNOG" id="COG0266">
    <property type="taxonomic scope" value="Bacteria"/>
</dbReference>
<dbReference type="AlphaFoldDB" id="A0A097ENI9"/>
<dbReference type="InterPro" id="IPR035937">
    <property type="entry name" value="FPG_N"/>
</dbReference>
<dbReference type="GO" id="GO:0034039">
    <property type="term" value="F:8-oxo-7,8-dihydroguanine DNA N-glycosylase activity"/>
    <property type="evidence" value="ECO:0007669"/>
    <property type="project" value="TreeGrafter"/>
</dbReference>
<feature type="active site" description="Proton donor" evidence="15">
    <location>
        <position position="18"/>
    </location>
</feature>
<comment type="similarity">
    <text evidence="2 15">Belongs to the FPG family.</text>
</comment>
<evidence type="ECO:0000313" key="19">
    <source>
        <dbReference type="Proteomes" id="UP000029672"/>
    </source>
</evidence>
<feature type="active site" description="Proton donor; for beta-elimination activity" evidence="15">
    <location>
        <position position="73"/>
    </location>
</feature>
<dbReference type="InterPro" id="IPR010979">
    <property type="entry name" value="Ribosomal_uS13-like_H2TH"/>
</dbReference>
<dbReference type="CDD" id="cd08966">
    <property type="entry name" value="EcFpg-like_N"/>
    <property type="match status" value="1"/>
</dbReference>
<keyword evidence="12 15" id="KW-0511">Multifunctional enzyme</keyword>
<dbReference type="EC" id="3.2.2.23" evidence="15"/>
<feature type="binding site" evidence="15">
    <location>
        <position position="108"/>
    </location>
    <ligand>
        <name>DNA</name>
        <dbReference type="ChEBI" id="CHEBI:16991"/>
    </ligand>
</feature>
<dbReference type="EC" id="4.2.99.18" evidence="15"/>
<comment type="catalytic activity">
    <reaction evidence="1 15">
        <text>Hydrolysis of DNA containing ring-opened 7-methylguanine residues, releasing 2,6-diamino-4-hydroxy-5-(N-methyl)formamidopyrimidine.</text>
        <dbReference type="EC" id="3.2.2.23"/>
    </reaction>
</comment>
<feature type="active site" description="Proton donor; for delta-elimination activity" evidence="15">
    <location>
        <position position="279"/>
    </location>
</feature>
<evidence type="ECO:0000256" key="11">
    <source>
        <dbReference type="ARBA" id="ARBA00023239"/>
    </source>
</evidence>
<comment type="caution">
    <text evidence="15">Lacks conserved residue(s) required for the propagation of feature annotation.</text>
</comment>
<keyword evidence="19" id="KW-1185">Reference proteome</keyword>
<evidence type="ECO:0000256" key="10">
    <source>
        <dbReference type="ARBA" id="ARBA00023204"/>
    </source>
</evidence>
<sequence length="289" mass="33219">MVSYSHFNFYNNIDFMPELPEVETVKRGLTKNIIGKKILNIEINTDKLRYPLIKSELLTLQNREIKNIHRRGKHLILFLAENLQIIIHLGMSGVIKTTETTIYNKVKHDHIILQLSDNLTLSYNDPRKFGYWLINNNLDPLKHKVLATHGVEPLTDDFNTEYLLTKLQKTSRKIKQTIMDNSIVVGVGNIYASEALFDSNILPTRASNTITKKEIKKLIDSIKKILAKAIAKGGTTLKDYKNTEGKPGYFTQQLNVYGRANQECYICNTKIESLIIAQRNTFYCKKCQK</sequence>
<dbReference type="KEGG" id="frf:LO80_03545"/>
<evidence type="ECO:0000256" key="2">
    <source>
        <dbReference type="ARBA" id="ARBA00009409"/>
    </source>
</evidence>
<dbReference type="HOGENOM" id="CLU_038423_1_1_6"/>
<evidence type="ECO:0000256" key="12">
    <source>
        <dbReference type="ARBA" id="ARBA00023268"/>
    </source>
</evidence>
<keyword evidence="5 15" id="KW-0227">DNA damage</keyword>
<name>A0A097ENI9_9GAMM</name>
<feature type="active site" description="Schiff-base intermediate with DNA" evidence="15">
    <location>
        <position position="17"/>
    </location>
</feature>
<evidence type="ECO:0000256" key="9">
    <source>
        <dbReference type="ARBA" id="ARBA00023125"/>
    </source>
</evidence>
<feature type="binding site" evidence="15">
    <location>
        <position position="127"/>
    </location>
    <ligand>
        <name>DNA</name>
        <dbReference type="ChEBI" id="CHEBI:16991"/>
    </ligand>
</feature>
<evidence type="ECO:0000256" key="13">
    <source>
        <dbReference type="ARBA" id="ARBA00023295"/>
    </source>
</evidence>
<comment type="cofactor">
    <cofactor evidence="15">
        <name>Zn(2+)</name>
        <dbReference type="ChEBI" id="CHEBI:29105"/>
    </cofactor>
    <text evidence="15">Binds 1 zinc ion per subunit.</text>
</comment>
<dbReference type="Pfam" id="PF01149">
    <property type="entry name" value="Fapy_DNA_glyco"/>
    <property type="match status" value="1"/>
</dbReference>
<feature type="domain" description="Formamidopyrimidine-DNA glycosylase catalytic" evidence="17">
    <location>
        <begin position="17"/>
        <end position="130"/>
    </location>
</feature>
<keyword evidence="13 15" id="KW-0326">Glycosidase</keyword>
<keyword evidence="7 15" id="KW-0378">Hydrolase</keyword>
<evidence type="ECO:0000256" key="8">
    <source>
        <dbReference type="ARBA" id="ARBA00022833"/>
    </source>
</evidence>
<dbReference type="InterPro" id="IPR012319">
    <property type="entry name" value="FPG_cat"/>
</dbReference>
<evidence type="ECO:0000313" key="18">
    <source>
        <dbReference type="EMBL" id="AIT09131.1"/>
    </source>
</evidence>
<dbReference type="Proteomes" id="UP000029672">
    <property type="component" value="Chromosome"/>
</dbReference>
<keyword evidence="8 15" id="KW-0862">Zinc</keyword>
<dbReference type="SUPFAM" id="SSF57716">
    <property type="entry name" value="Glucocorticoid receptor-like (DNA-binding domain)"/>
    <property type="match status" value="1"/>
</dbReference>
<dbReference type="PROSITE" id="PS51066">
    <property type="entry name" value="ZF_FPG_2"/>
    <property type="match status" value="1"/>
</dbReference>
<comment type="subunit">
    <text evidence="3 15">Monomer.</text>
</comment>
<dbReference type="InterPro" id="IPR000214">
    <property type="entry name" value="Znf_DNA_glyclase/AP_lyase"/>
</dbReference>
<keyword evidence="11 15" id="KW-0456">Lyase</keyword>
<protein>
    <recommendedName>
        <fullName evidence="15">Formamidopyrimidine-DNA glycosylase</fullName>
        <shortName evidence="15">Fapy-DNA glycosylase</shortName>
        <ecNumber evidence="15">3.2.2.23</ecNumber>
    </recommendedName>
    <alternativeName>
        <fullName evidence="15">DNA-(apurinic or apyrimidinic site) lyase MutM</fullName>
        <shortName evidence="15">AP lyase MutM</shortName>
        <ecNumber evidence="15">4.2.99.18</ecNumber>
    </alternativeName>
</protein>
<dbReference type="SMART" id="SM00898">
    <property type="entry name" value="Fapy_DNA_glyco"/>
    <property type="match status" value="1"/>
</dbReference>
<comment type="function">
    <text evidence="15">Involved in base excision repair of DNA damaged by oxidation or by mutagenic agents. Acts as DNA glycosylase that recognizes and removes damaged bases. Has a preference for oxidized purines, such as 7,8-dihydro-8-oxoguanine (8-oxoG). Has AP (apurinic/apyrimidinic) lyase activity and introduces nicks in the DNA strand. Cleaves the DNA backbone by beta-delta elimination to generate a single-strand break at the site of the removed base with both 3'- and 5'-phosphates.</text>
</comment>
<dbReference type="InterPro" id="IPR015886">
    <property type="entry name" value="H2TH_FPG"/>
</dbReference>
<dbReference type="GO" id="GO:0003684">
    <property type="term" value="F:damaged DNA binding"/>
    <property type="evidence" value="ECO:0007669"/>
    <property type="project" value="InterPro"/>
</dbReference>
<dbReference type="PROSITE" id="PS51068">
    <property type="entry name" value="FPG_CAT"/>
    <property type="match status" value="1"/>
</dbReference>
<organism evidence="18 19">
    <name type="scientific">Candidatus Francisella endociliophora</name>
    <dbReference type="NCBI Taxonomy" id="653937"/>
    <lineage>
        <taxon>Bacteria</taxon>
        <taxon>Pseudomonadati</taxon>
        <taxon>Pseudomonadota</taxon>
        <taxon>Gammaproteobacteria</taxon>
        <taxon>Thiotrichales</taxon>
        <taxon>Francisellaceae</taxon>
        <taxon>Francisella</taxon>
    </lineage>
</organism>
<dbReference type="InterPro" id="IPR015887">
    <property type="entry name" value="DNA_glyclase_Znf_dom_DNA_BS"/>
</dbReference>
<evidence type="ECO:0000256" key="14">
    <source>
        <dbReference type="ARBA" id="ARBA00044632"/>
    </source>
</evidence>
<dbReference type="EMBL" id="CP009574">
    <property type="protein sequence ID" value="AIT09131.1"/>
    <property type="molecule type" value="Genomic_DNA"/>
</dbReference>
<evidence type="ECO:0000256" key="3">
    <source>
        <dbReference type="ARBA" id="ARBA00011245"/>
    </source>
</evidence>
<evidence type="ECO:0000259" key="17">
    <source>
        <dbReference type="PROSITE" id="PS51068"/>
    </source>
</evidence>
<proteinExistence type="inferred from homology"/>
<evidence type="ECO:0000256" key="7">
    <source>
        <dbReference type="ARBA" id="ARBA00022801"/>
    </source>
</evidence>
<dbReference type="NCBIfam" id="NF002211">
    <property type="entry name" value="PRK01103.1"/>
    <property type="match status" value="1"/>
</dbReference>
<dbReference type="InterPro" id="IPR020629">
    <property type="entry name" value="FPG_Glyclase"/>
</dbReference>
<dbReference type="GO" id="GO:0006284">
    <property type="term" value="P:base-excision repair"/>
    <property type="evidence" value="ECO:0007669"/>
    <property type="project" value="InterPro"/>
</dbReference>
<dbReference type="Pfam" id="PF06831">
    <property type="entry name" value="H2TH"/>
    <property type="match status" value="1"/>
</dbReference>
<dbReference type="STRING" id="1547445.LO80_03545"/>
<reference evidence="18 19" key="1">
    <citation type="submission" date="2014-10" db="EMBL/GenBank/DDBJ databases">
        <title>Whole genome sequence of Francisella endociliophora strain FSC1006, isolated from a laboratory culture of the marine ciliate Euplotes raikovi.</title>
        <authorList>
            <person name="Granberg M."/>
            <person name="Backman S."/>
            <person name="Lundmark E."/>
            <person name="Nilsson E."/>
            <person name="Karlsson E."/>
            <person name="Thelaus J."/>
            <person name="Ohrman C."/>
            <person name="Larkeryd A."/>
            <person name="Stenberg P."/>
        </authorList>
    </citation>
    <scope>NUCLEOTIDE SEQUENCE [LARGE SCALE GENOMIC DNA]</scope>
    <source>
        <strain evidence="18 19">FSC1006</strain>
    </source>
</reference>
<dbReference type="PROSITE" id="PS01242">
    <property type="entry name" value="ZF_FPG_1"/>
    <property type="match status" value="1"/>
</dbReference>
<evidence type="ECO:0000256" key="1">
    <source>
        <dbReference type="ARBA" id="ARBA00001668"/>
    </source>
</evidence>
<keyword evidence="6 15" id="KW-0863">Zinc-finger</keyword>
<gene>
    <name evidence="15" type="primary">mutM</name>
    <name evidence="15" type="synonym">fpg</name>
    <name evidence="18" type="ORF">LO80_03545</name>
</gene>
<evidence type="ECO:0000256" key="4">
    <source>
        <dbReference type="ARBA" id="ARBA00022723"/>
    </source>
</evidence>
<dbReference type="Gene3D" id="3.20.190.10">
    <property type="entry name" value="MutM-like, N-terminal"/>
    <property type="match status" value="1"/>
</dbReference>
<dbReference type="SUPFAM" id="SSF81624">
    <property type="entry name" value="N-terminal domain of MutM-like DNA repair proteins"/>
    <property type="match status" value="1"/>
</dbReference>
<dbReference type="GO" id="GO:0140078">
    <property type="term" value="F:class I DNA-(apurinic or apyrimidinic site) endonuclease activity"/>
    <property type="evidence" value="ECO:0007669"/>
    <property type="project" value="UniProtKB-EC"/>
</dbReference>
<accession>A0A097ENI9</accession>
<evidence type="ECO:0000259" key="16">
    <source>
        <dbReference type="PROSITE" id="PS51066"/>
    </source>
</evidence>
<dbReference type="NCBIfam" id="TIGR00577">
    <property type="entry name" value="fpg"/>
    <property type="match status" value="1"/>
</dbReference>
<keyword evidence="4 15" id="KW-0479">Metal-binding</keyword>
<dbReference type="HAMAP" id="MF_00103">
    <property type="entry name" value="Fapy_DNA_glycosyl"/>
    <property type="match status" value="1"/>
</dbReference>
<dbReference type="PANTHER" id="PTHR22993">
    <property type="entry name" value="FORMAMIDOPYRIMIDINE-DNA GLYCOSYLASE"/>
    <property type="match status" value="1"/>
</dbReference>
<dbReference type="GO" id="GO:0008270">
    <property type="term" value="F:zinc ion binding"/>
    <property type="evidence" value="ECO:0007669"/>
    <property type="project" value="UniProtKB-UniRule"/>
</dbReference>
<dbReference type="SMART" id="SM01232">
    <property type="entry name" value="H2TH"/>
    <property type="match status" value="1"/>
</dbReference>
<dbReference type="Gene3D" id="1.10.8.50">
    <property type="match status" value="1"/>
</dbReference>
<comment type="catalytic activity">
    <reaction evidence="14 15">
        <text>2'-deoxyribonucleotide-(2'-deoxyribose 5'-phosphate)-2'-deoxyribonucleotide-DNA = a 3'-end 2'-deoxyribonucleotide-(2,3-dehydro-2,3-deoxyribose 5'-phosphate)-DNA + a 5'-end 5'-phospho-2'-deoxyribonucleoside-DNA + H(+)</text>
        <dbReference type="Rhea" id="RHEA:66592"/>
        <dbReference type="Rhea" id="RHEA-COMP:13180"/>
        <dbReference type="Rhea" id="RHEA-COMP:16897"/>
        <dbReference type="Rhea" id="RHEA-COMP:17067"/>
        <dbReference type="ChEBI" id="CHEBI:15378"/>
        <dbReference type="ChEBI" id="CHEBI:136412"/>
        <dbReference type="ChEBI" id="CHEBI:157695"/>
        <dbReference type="ChEBI" id="CHEBI:167181"/>
        <dbReference type="EC" id="4.2.99.18"/>
    </reaction>
</comment>
<keyword evidence="9 15" id="KW-0238">DNA-binding</keyword>
<dbReference type="SUPFAM" id="SSF46946">
    <property type="entry name" value="S13-like H2TH domain"/>
    <property type="match status" value="1"/>
</dbReference>
<keyword evidence="10 15" id="KW-0234">DNA repair</keyword>
<evidence type="ECO:0000256" key="6">
    <source>
        <dbReference type="ARBA" id="ARBA00022771"/>
    </source>
</evidence>